<feature type="non-terminal residue" evidence="3">
    <location>
        <position position="1"/>
    </location>
</feature>
<reference evidence="4" key="1">
    <citation type="journal article" date="2017" name="Genome Biol.">
        <title>Comparative genomics reveals high biological diversity and specific adaptations in the industrially and medically important fungal genus Aspergillus.</title>
        <authorList>
            <person name="de Vries R.P."/>
            <person name="Riley R."/>
            <person name="Wiebenga A."/>
            <person name="Aguilar-Osorio G."/>
            <person name="Amillis S."/>
            <person name="Uchima C.A."/>
            <person name="Anderluh G."/>
            <person name="Asadollahi M."/>
            <person name="Askin M."/>
            <person name="Barry K."/>
            <person name="Battaglia E."/>
            <person name="Bayram O."/>
            <person name="Benocci T."/>
            <person name="Braus-Stromeyer S.A."/>
            <person name="Caldana C."/>
            <person name="Canovas D."/>
            <person name="Cerqueira G.C."/>
            <person name="Chen F."/>
            <person name="Chen W."/>
            <person name="Choi C."/>
            <person name="Clum A."/>
            <person name="Dos Santos R.A."/>
            <person name="Damasio A.R."/>
            <person name="Diallinas G."/>
            <person name="Emri T."/>
            <person name="Fekete E."/>
            <person name="Flipphi M."/>
            <person name="Freyberg S."/>
            <person name="Gallo A."/>
            <person name="Gournas C."/>
            <person name="Habgood R."/>
            <person name="Hainaut M."/>
            <person name="Harispe M.L."/>
            <person name="Henrissat B."/>
            <person name="Hilden K.S."/>
            <person name="Hope R."/>
            <person name="Hossain A."/>
            <person name="Karabika E."/>
            <person name="Karaffa L."/>
            <person name="Karanyi Z."/>
            <person name="Krasevec N."/>
            <person name="Kuo A."/>
            <person name="Kusch H."/>
            <person name="LaButti K."/>
            <person name="Lagendijk E.L."/>
            <person name="Lapidus A."/>
            <person name="Levasseur A."/>
            <person name="Lindquist E."/>
            <person name="Lipzen A."/>
            <person name="Logrieco A.F."/>
            <person name="MacCabe A."/>
            <person name="Maekelae M.R."/>
            <person name="Malavazi I."/>
            <person name="Melin P."/>
            <person name="Meyer V."/>
            <person name="Mielnichuk N."/>
            <person name="Miskei M."/>
            <person name="Molnar A.P."/>
            <person name="Mule G."/>
            <person name="Ngan C.Y."/>
            <person name="Orejas M."/>
            <person name="Orosz E."/>
            <person name="Ouedraogo J.P."/>
            <person name="Overkamp K.M."/>
            <person name="Park H.-S."/>
            <person name="Perrone G."/>
            <person name="Piumi F."/>
            <person name="Punt P.J."/>
            <person name="Ram A.F."/>
            <person name="Ramon A."/>
            <person name="Rauscher S."/>
            <person name="Record E."/>
            <person name="Riano-Pachon D.M."/>
            <person name="Robert V."/>
            <person name="Roehrig J."/>
            <person name="Ruller R."/>
            <person name="Salamov A."/>
            <person name="Salih N.S."/>
            <person name="Samson R.A."/>
            <person name="Sandor E."/>
            <person name="Sanguinetti M."/>
            <person name="Schuetze T."/>
            <person name="Sepcic K."/>
            <person name="Shelest E."/>
            <person name="Sherlock G."/>
            <person name="Sophianopoulou V."/>
            <person name="Squina F.M."/>
            <person name="Sun H."/>
            <person name="Susca A."/>
            <person name="Todd R.B."/>
            <person name="Tsang A."/>
            <person name="Unkles S.E."/>
            <person name="van de Wiele N."/>
            <person name="van Rossen-Uffink D."/>
            <person name="Oliveira J.V."/>
            <person name="Vesth T.C."/>
            <person name="Visser J."/>
            <person name="Yu J.-H."/>
            <person name="Zhou M."/>
            <person name="Andersen M.R."/>
            <person name="Archer D.B."/>
            <person name="Baker S.E."/>
            <person name="Benoit I."/>
            <person name="Brakhage A.A."/>
            <person name="Braus G.H."/>
            <person name="Fischer R."/>
            <person name="Frisvad J.C."/>
            <person name="Goldman G.H."/>
            <person name="Houbraken J."/>
            <person name="Oakley B."/>
            <person name="Pocsi I."/>
            <person name="Scazzocchio C."/>
            <person name="Seiboth B."/>
            <person name="vanKuyk P.A."/>
            <person name="Wortman J."/>
            <person name="Dyer P.S."/>
            <person name="Grigoriev I.V."/>
        </authorList>
    </citation>
    <scope>NUCLEOTIDE SEQUENCE [LARGE SCALE GENOMIC DNA]</scope>
    <source>
        <strain evidence="4">CBS 506.65</strain>
    </source>
</reference>
<dbReference type="GeneID" id="34614782"/>
<gene>
    <name evidence="3" type="ORF">ASPZODRAFT_40785</name>
</gene>
<dbReference type="InterPro" id="IPR013087">
    <property type="entry name" value="Znf_C2H2_type"/>
</dbReference>
<evidence type="ECO:0000313" key="3">
    <source>
        <dbReference type="EMBL" id="OJJ46446.1"/>
    </source>
</evidence>
<keyword evidence="1" id="KW-0863">Zinc-finger</keyword>
<dbReference type="GO" id="GO:0008270">
    <property type="term" value="F:zinc ion binding"/>
    <property type="evidence" value="ECO:0007669"/>
    <property type="project" value="UniProtKB-KW"/>
</dbReference>
<protein>
    <recommendedName>
        <fullName evidence="2">C2H2-type domain-containing protein</fullName>
    </recommendedName>
</protein>
<evidence type="ECO:0000256" key="1">
    <source>
        <dbReference type="PROSITE-ProRule" id="PRU00042"/>
    </source>
</evidence>
<dbReference type="AlphaFoldDB" id="A0A1L9SH84"/>
<dbReference type="PANTHER" id="PTHR35391:SF3">
    <property type="entry name" value="FINGER DOMAIN PROTEIN, PUTATIVE (AFU_ORTHOLOGUE AFUA_8G04300)-RELATED"/>
    <property type="match status" value="1"/>
</dbReference>
<name>A0A1L9SH84_9EURO</name>
<keyword evidence="4" id="KW-1185">Reference proteome</keyword>
<proteinExistence type="predicted"/>
<dbReference type="PANTHER" id="PTHR35391">
    <property type="entry name" value="C2H2-TYPE DOMAIN-CONTAINING PROTEIN-RELATED"/>
    <property type="match status" value="1"/>
</dbReference>
<dbReference type="PROSITE" id="PS00028">
    <property type="entry name" value="ZINC_FINGER_C2H2_1"/>
    <property type="match status" value="2"/>
</dbReference>
<dbReference type="VEuPathDB" id="FungiDB:ASPZODRAFT_40785"/>
<dbReference type="SMART" id="SM00355">
    <property type="entry name" value="ZnF_C2H2"/>
    <property type="match status" value="3"/>
</dbReference>
<dbReference type="OrthoDB" id="5399138at2759"/>
<keyword evidence="1" id="KW-0479">Metal-binding</keyword>
<organism evidence="3 4">
    <name type="scientific">Penicilliopsis zonata CBS 506.65</name>
    <dbReference type="NCBI Taxonomy" id="1073090"/>
    <lineage>
        <taxon>Eukaryota</taxon>
        <taxon>Fungi</taxon>
        <taxon>Dikarya</taxon>
        <taxon>Ascomycota</taxon>
        <taxon>Pezizomycotina</taxon>
        <taxon>Eurotiomycetes</taxon>
        <taxon>Eurotiomycetidae</taxon>
        <taxon>Eurotiales</taxon>
        <taxon>Aspergillaceae</taxon>
        <taxon>Penicilliopsis</taxon>
    </lineage>
</organism>
<sequence>TRPYQCTFCTDVFKSKHDWVRHEKSLHLSLESWTCAPFGPTYTDASSSLSRCVFCNSEHPSEAHLRNHRFWECQEKPCALRTFYRKDHLVQHLRLMHGVEKGSSQVEAWRSEVTHINSRCGFCMEVFTRWTDRNDHLAAHFRQGLLMKDWKGCRGLDPAVALAVENAMPPYLIGAESAGLDPFSASKRCNNDPSLGDACCLQRGETQPTPFEQLTEHLIRFVRENQATGVAVTDGSIQQEARSFVYGDADPWNQTAADNPDWLQLFKDGMGL</sequence>
<evidence type="ECO:0000259" key="2">
    <source>
        <dbReference type="PROSITE" id="PS50157"/>
    </source>
</evidence>
<feature type="non-terminal residue" evidence="3">
    <location>
        <position position="272"/>
    </location>
</feature>
<dbReference type="Proteomes" id="UP000184188">
    <property type="component" value="Unassembled WGS sequence"/>
</dbReference>
<evidence type="ECO:0000313" key="4">
    <source>
        <dbReference type="Proteomes" id="UP000184188"/>
    </source>
</evidence>
<accession>A0A1L9SH84</accession>
<dbReference type="EMBL" id="KV878342">
    <property type="protein sequence ID" value="OJJ46446.1"/>
    <property type="molecule type" value="Genomic_DNA"/>
</dbReference>
<dbReference type="RefSeq" id="XP_022580956.1">
    <property type="nucleotide sequence ID" value="XM_022728318.1"/>
</dbReference>
<feature type="domain" description="C2H2-type" evidence="2">
    <location>
        <begin position="4"/>
        <end position="32"/>
    </location>
</feature>
<dbReference type="STRING" id="1073090.A0A1L9SH84"/>
<keyword evidence="1" id="KW-0862">Zinc</keyword>
<dbReference type="PROSITE" id="PS50157">
    <property type="entry name" value="ZINC_FINGER_C2H2_2"/>
    <property type="match status" value="1"/>
</dbReference>